<gene>
    <name evidence="3" type="ORF">PFICI_14303</name>
</gene>
<evidence type="ECO:0000259" key="2">
    <source>
        <dbReference type="Pfam" id="PF17390"/>
    </source>
</evidence>
<keyword evidence="1" id="KW-0732">Signal</keyword>
<sequence>MATRLFLALVSWLAAVQATTPQSCWRDTECSGPDDAAFPGKWEQNIFAPASRTVSPVAFLEGSGLEAIDASTTTLQLDDVTLPSVIADFGFEVGGILTVEYTVRSVHGSNAIGMAFTEAKDFVGPNSDSTTGIFSRPEGAIYANISEKGDFIYVMPDEYLRGGFRYLTLFLQPGSVSIEIRNISLEIAFQPTWANLRAYQGYFHSSDELLNRIWYSGAYTLQTDAVPPSTGRAWPAPETAWQNTGYLGPGDTILTDGAKRDRTVWPGDLGVAVPASFYSTGDLQSTRYGLQSLYNNQNAQTGELPFSGTPLSATHCMSYHMWTMIGTYNYVFYSDEVDFLTHNWDKYKFAMSYAISQIDSTIGLIKSDSPDADWGRFWANGTLTSLQAIFYRTLVTGAQLADWAGDTTGLGVNWLQQAEEIQSLTNEINWDPSVGAFFDVTERPNIHPQDGNSLAVYFGIVNASSAAASSISDYLAHNWTPIGAECEELPGEISPFISSFEIQAHLLTGNTQRALDLIRSSWGWYLDHPNGTQSTMVEGYLINGTWGYRWNAGYQNDFSYTSHSHGWATGPVTALTERVLGLSITGRAGKSWRLAPQPGDLTHVEGGFTTKLGKFSASWTKQHDGSIALDYDAPHGTTGEVVVQSSVTNVTVRSLESRVKRGMFEIVDDNNGGKTLLIRSGGGRHNIVLR</sequence>
<organism evidence="3 4">
    <name type="scientific">Pestalotiopsis fici (strain W106-1 / CGMCC3.15140)</name>
    <dbReference type="NCBI Taxonomy" id="1229662"/>
    <lineage>
        <taxon>Eukaryota</taxon>
        <taxon>Fungi</taxon>
        <taxon>Dikarya</taxon>
        <taxon>Ascomycota</taxon>
        <taxon>Pezizomycotina</taxon>
        <taxon>Sordariomycetes</taxon>
        <taxon>Xylariomycetidae</taxon>
        <taxon>Amphisphaeriales</taxon>
        <taxon>Sporocadaceae</taxon>
        <taxon>Pestalotiopsis</taxon>
    </lineage>
</organism>
<accession>W3WMQ5</accession>
<evidence type="ECO:0000313" key="3">
    <source>
        <dbReference type="EMBL" id="ETS74437.1"/>
    </source>
</evidence>
<dbReference type="PANTHER" id="PTHR34987:SF5">
    <property type="entry name" value="ALPHA-RHAMNOSIDASE"/>
    <property type="match status" value="1"/>
</dbReference>
<keyword evidence="4" id="KW-1185">Reference proteome</keyword>
<dbReference type="Proteomes" id="UP000030651">
    <property type="component" value="Unassembled WGS sequence"/>
</dbReference>
<evidence type="ECO:0000256" key="1">
    <source>
        <dbReference type="SAM" id="SignalP"/>
    </source>
</evidence>
<dbReference type="RefSeq" id="XP_007841075.1">
    <property type="nucleotide sequence ID" value="XM_007842884.1"/>
</dbReference>
<dbReference type="HOGENOM" id="CLU_007933_3_0_1"/>
<dbReference type="EMBL" id="KI912120">
    <property type="protein sequence ID" value="ETS74437.1"/>
    <property type="molecule type" value="Genomic_DNA"/>
</dbReference>
<dbReference type="InterPro" id="IPR008928">
    <property type="entry name" value="6-hairpin_glycosidase_sf"/>
</dbReference>
<feature type="chain" id="PRO_5004833723" description="Alpha-L-rhamnosidase C-terminal domain-containing protein" evidence="1">
    <location>
        <begin position="19"/>
        <end position="690"/>
    </location>
</feature>
<dbReference type="GeneID" id="19279316"/>
<dbReference type="InterPro" id="IPR012341">
    <property type="entry name" value="6hp_glycosidase-like_sf"/>
</dbReference>
<dbReference type="Pfam" id="PF17390">
    <property type="entry name" value="Bac_rhamnosid_C"/>
    <property type="match status" value="1"/>
</dbReference>
<dbReference type="PANTHER" id="PTHR34987">
    <property type="entry name" value="C, PUTATIVE (AFU_ORTHOLOGUE AFUA_3G02880)-RELATED"/>
    <property type="match status" value="1"/>
</dbReference>
<dbReference type="Gene3D" id="1.50.10.10">
    <property type="match status" value="1"/>
</dbReference>
<dbReference type="AlphaFoldDB" id="W3WMQ5"/>
<dbReference type="SUPFAM" id="SSF48208">
    <property type="entry name" value="Six-hairpin glycosidases"/>
    <property type="match status" value="1"/>
</dbReference>
<name>W3WMQ5_PESFW</name>
<feature type="signal peptide" evidence="1">
    <location>
        <begin position="1"/>
        <end position="18"/>
    </location>
</feature>
<dbReference type="OrthoDB" id="10036721at2759"/>
<reference evidence="4" key="1">
    <citation type="journal article" date="2015" name="BMC Genomics">
        <title>Genomic and transcriptomic analysis of the endophytic fungus Pestalotiopsis fici reveals its lifestyle and high potential for synthesis of natural products.</title>
        <authorList>
            <person name="Wang X."/>
            <person name="Zhang X."/>
            <person name="Liu L."/>
            <person name="Xiang M."/>
            <person name="Wang W."/>
            <person name="Sun X."/>
            <person name="Che Y."/>
            <person name="Guo L."/>
            <person name="Liu G."/>
            <person name="Guo L."/>
            <person name="Wang C."/>
            <person name="Yin W.B."/>
            <person name="Stadler M."/>
            <person name="Zhang X."/>
            <person name="Liu X."/>
        </authorList>
    </citation>
    <scope>NUCLEOTIDE SEQUENCE [LARGE SCALE GENOMIC DNA]</scope>
    <source>
        <strain evidence="4">W106-1 / CGMCC3.15140</strain>
    </source>
</reference>
<protein>
    <recommendedName>
        <fullName evidence="2">Alpha-L-rhamnosidase C-terminal domain-containing protein</fullName>
    </recommendedName>
</protein>
<dbReference type="GO" id="GO:0003824">
    <property type="term" value="F:catalytic activity"/>
    <property type="evidence" value="ECO:0007669"/>
    <property type="project" value="UniProtKB-ARBA"/>
</dbReference>
<dbReference type="Gene3D" id="2.60.420.10">
    <property type="entry name" value="Maltose phosphorylase, domain 3"/>
    <property type="match status" value="1"/>
</dbReference>
<proteinExistence type="predicted"/>
<dbReference type="GO" id="GO:0005975">
    <property type="term" value="P:carbohydrate metabolic process"/>
    <property type="evidence" value="ECO:0007669"/>
    <property type="project" value="InterPro"/>
</dbReference>
<feature type="domain" description="Alpha-L-rhamnosidase C-terminal" evidence="2">
    <location>
        <begin position="590"/>
        <end position="651"/>
    </location>
</feature>
<dbReference type="InterPro" id="IPR035398">
    <property type="entry name" value="Bac_rhamnosid_C"/>
</dbReference>
<dbReference type="InParanoid" id="W3WMQ5"/>
<dbReference type="KEGG" id="pfy:PFICI_14303"/>
<evidence type="ECO:0000313" key="4">
    <source>
        <dbReference type="Proteomes" id="UP000030651"/>
    </source>
</evidence>
<dbReference type="eggNOG" id="ENOG502QWE4">
    <property type="taxonomic scope" value="Eukaryota"/>
</dbReference>